<dbReference type="InterPro" id="IPR051257">
    <property type="entry name" value="Diverse_CBS-Domain"/>
</dbReference>
<evidence type="ECO:0000256" key="1">
    <source>
        <dbReference type="ARBA" id="ARBA00023122"/>
    </source>
</evidence>
<sequence length="153" mass="16834">MTTARDIMNEGARWIPATETLDRAAQIMRDLDVGALPVSDQNERMCGIVTDRDIVVKCIAAGHDPARVTCGDVCEGTPRWVSSTASVEDVLREMEQNQIRRLPVIDEHKKLIGMISEADLARHLTDDQLAEFAERVYAPTHRGASGAGHLARS</sequence>
<accession>A0A1I1J0Z0</accession>
<dbReference type="SUPFAM" id="SSF54631">
    <property type="entry name" value="CBS-domain pair"/>
    <property type="match status" value="1"/>
</dbReference>
<dbReference type="SMART" id="SM00116">
    <property type="entry name" value="CBS"/>
    <property type="match status" value="2"/>
</dbReference>
<dbReference type="PANTHER" id="PTHR43080:SF2">
    <property type="entry name" value="CBS DOMAIN-CONTAINING PROTEIN"/>
    <property type="match status" value="1"/>
</dbReference>
<proteinExistence type="predicted"/>
<evidence type="ECO:0000313" key="5">
    <source>
        <dbReference type="Proteomes" id="UP000199207"/>
    </source>
</evidence>
<dbReference type="PANTHER" id="PTHR43080">
    <property type="entry name" value="CBS DOMAIN-CONTAINING PROTEIN CBSX3, MITOCHONDRIAL"/>
    <property type="match status" value="1"/>
</dbReference>
<dbReference type="Proteomes" id="UP000199207">
    <property type="component" value="Unassembled WGS sequence"/>
</dbReference>
<dbReference type="EMBL" id="FOLM01000003">
    <property type="protein sequence ID" value="SFC42174.1"/>
    <property type="molecule type" value="Genomic_DNA"/>
</dbReference>
<dbReference type="InterPro" id="IPR000644">
    <property type="entry name" value="CBS_dom"/>
</dbReference>
<feature type="domain" description="CBS" evidence="3">
    <location>
        <begin position="73"/>
        <end position="131"/>
    </location>
</feature>
<evidence type="ECO:0000256" key="2">
    <source>
        <dbReference type="PROSITE-ProRule" id="PRU00703"/>
    </source>
</evidence>
<dbReference type="CDD" id="cd04622">
    <property type="entry name" value="CBS_pair_HRP1_like"/>
    <property type="match status" value="1"/>
</dbReference>
<evidence type="ECO:0000313" key="4">
    <source>
        <dbReference type="EMBL" id="SFC42174.1"/>
    </source>
</evidence>
<evidence type="ECO:0000259" key="3">
    <source>
        <dbReference type="PROSITE" id="PS51371"/>
    </source>
</evidence>
<dbReference type="STRING" id="910347.SAMN05421773_103248"/>
<feature type="domain" description="CBS" evidence="3">
    <location>
        <begin position="8"/>
        <end position="65"/>
    </location>
</feature>
<keyword evidence="1 2" id="KW-0129">CBS domain</keyword>
<protein>
    <submittedName>
        <fullName evidence="4">CBS domain-containing protein</fullName>
    </submittedName>
</protein>
<dbReference type="RefSeq" id="WP_093838078.1">
    <property type="nucleotide sequence ID" value="NZ_FOLM01000003.1"/>
</dbReference>
<reference evidence="4 5" key="1">
    <citation type="submission" date="2016-10" db="EMBL/GenBank/DDBJ databases">
        <authorList>
            <person name="de Groot N.N."/>
        </authorList>
    </citation>
    <scope>NUCLEOTIDE SEQUENCE [LARGE SCALE GENOMIC DNA]</scope>
    <source>
        <strain evidence="4 5">CGMCC 4.5739</strain>
    </source>
</reference>
<dbReference type="Pfam" id="PF00571">
    <property type="entry name" value="CBS"/>
    <property type="match status" value="2"/>
</dbReference>
<dbReference type="PROSITE" id="PS51371">
    <property type="entry name" value="CBS"/>
    <property type="match status" value="2"/>
</dbReference>
<keyword evidence="5" id="KW-1185">Reference proteome</keyword>
<dbReference type="AlphaFoldDB" id="A0A1I1J0Z0"/>
<dbReference type="OrthoDB" id="9789996at2"/>
<dbReference type="InterPro" id="IPR046342">
    <property type="entry name" value="CBS_dom_sf"/>
</dbReference>
<organism evidence="4 5">
    <name type="scientific">Streptomyces aidingensis</name>
    <dbReference type="NCBI Taxonomy" id="910347"/>
    <lineage>
        <taxon>Bacteria</taxon>
        <taxon>Bacillati</taxon>
        <taxon>Actinomycetota</taxon>
        <taxon>Actinomycetes</taxon>
        <taxon>Kitasatosporales</taxon>
        <taxon>Streptomycetaceae</taxon>
        <taxon>Streptomyces</taxon>
    </lineage>
</organism>
<dbReference type="Gene3D" id="3.10.580.10">
    <property type="entry name" value="CBS-domain"/>
    <property type="match status" value="1"/>
</dbReference>
<gene>
    <name evidence="4" type="ORF">SAMN05421773_103248</name>
</gene>
<name>A0A1I1J0Z0_9ACTN</name>